<dbReference type="Proteomes" id="UP000886501">
    <property type="component" value="Unassembled WGS sequence"/>
</dbReference>
<reference evidence="1" key="2">
    <citation type="journal article" date="2020" name="Nat. Commun.">
        <title>Large-scale genome sequencing of mycorrhizal fungi provides insights into the early evolution of symbiotic traits.</title>
        <authorList>
            <person name="Miyauchi S."/>
            <person name="Kiss E."/>
            <person name="Kuo A."/>
            <person name="Drula E."/>
            <person name="Kohler A."/>
            <person name="Sanchez-Garcia M."/>
            <person name="Morin E."/>
            <person name="Andreopoulos B."/>
            <person name="Barry K.W."/>
            <person name="Bonito G."/>
            <person name="Buee M."/>
            <person name="Carver A."/>
            <person name="Chen C."/>
            <person name="Cichocki N."/>
            <person name="Clum A."/>
            <person name="Culley D."/>
            <person name="Crous P.W."/>
            <person name="Fauchery L."/>
            <person name="Girlanda M."/>
            <person name="Hayes R.D."/>
            <person name="Keri Z."/>
            <person name="LaButti K."/>
            <person name="Lipzen A."/>
            <person name="Lombard V."/>
            <person name="Magnuson J."/>
            <person name="Maillard F."/>
            <person name="Murat C."/>
            <person name="Nolan M."/>
            <person name="Ohm R.A."/>
            <person name="Pangilinan J."/>
            <person name="Pereira M.F."/>
            <person name="Perotto S."/>
            <person name="Peter M."/>
            <person name="Pfister S."/>
            <person name="Riley R."/>
            <person name="Sitrit Y."/>
            <person name="Stielow J.B."/>
            <person name="Szollosi G."/>
            <person name="Zifcakova L."/>
            <person name="Stursova M."/>
            <person name="Spatafora J.W."/>
            <person name="Tedersoo L."/>
            <person name="Vaario L.M."/>
            <person name="Yamada A."/>
            <person name="Yan M."/>
            <person name="Wang P."/>
            <person name="Xu J."/>
            <person name="Bruns T."/>
            <person name="Baldrian P."/>
            <person name="Vilgalys R."/>
            <person name="Dunand C."/>
            <person name="Henrissat B."/>
            <person name="Grigoriev I.V."/>
            <person name="Hibbett D."/>
            <person name="Nagy L.G."/>
            <person name="Martin F.M."/>
        </authorList>
    </citation>
    <scope>NUCLEOTIDE SEQUENCE</scope>
    <source>
        <strain evidence="1">P2</strain>
    </source>
</reference>
<comment type="caution">
    <text evidence="1">The sequence shown here is derived from an EMBL/GenBank/DDBJ whole genome shotgun (WGS) entry which is preliminary data.</text>
</comment>
<keyword evidence="2" id="KW-1185">Reference proteome</keyword>
<protein>
    <submittedName>
        <fullName evidence="1">DNA repair protein rad10</fullName>
    </submittedName>
</protein>
<accession>A0ACB6ZWI1</accession>
<sequence length="206" mass="22909">MSGTGESSNVGAGPSRQPQKPPVKNPPVVTPGSGSNIIVNQRQRKNPLLECIKHGREFGDIVADFQVGRTTGILFLSLKYHRLHPEYIAQRIDGLGTSYNLRILLILCDIPEHQEAIRELTKKCLINNFTIIVAWSNDEAGLYISSYKKLEHRPPTMIKERVDKDYSSIFRSALTSISKVNKTDVETLRSSIGVWSLSDLAGVPLL</sequence>
<gene>
    <name evidence="1" type="ORF">BDM02DRAFT_3107055</name>
</gene>
<name>A0ACB6ZWI1_THEGA</name>
<organism evidence="1 2">
    <name type="scientific">Thelephora ganbajun</name>
    <name type="common">Ganba fungus</name>
    <dbReference type="NCBI Taxonomy" id="370292"/>
    <lineage>
        <taxon>Eukaryota</taxon>
        <taxon>Fungi</taxon>
        <taxon>Dikarya</taxon>
        <taxon>Basidiomycota</taxon>
        <taxon>Agaricomycotina</taxon>
        <taxon>Agaricomycetes</taxon>
        <taxon>Thelephorales</taxon>
        <taxon>Thelephoraceae</taxon>
        <taxon>Thelephora</taxon>
    </lineage>
</organism>
<proteinExistence type="predicted"/>
<dbReference type="EMBL" id="MU117962">
    <property type="protein sequence ID" value="KAF9653909.1"/>
    <property type="molecule type" value="Genomic_DNA"/>
</dbReference>
<evidence type="ECO:0000313" key="1">
    <source>
        <dbReference type="EMBL" id="KAF9653909.1"/>
    </source>
</evidence>
<evidence type="ECO:0000313" key="2">
    <source>
        <dbReference type="Proteomes" id="UP000886501"/>
    </source>
</evidence>
<reference evidence="1" key="1">
    <citation type="submission" date="2019-10" db="EMBL/GenBank/DDBJ databases">
        <authorList>
            <consortium name="DOE Joint Genome Institute"/>
            <person name="Kuo A."/>
            <person name="Miyauchi S."/>
            <person name="Kiss E."/>
            <person name="Drula E."/>
            <person name="Kohler A."/>
            <person name="Sanchez-Garcia M."/>
            <person name="Andreopoulos B."/>
            <person name="Barry K.W."/>
            <person name="Bonito G."/>
            <person name="Buee M."/>
            <person name="Carver A."/>
            <person name="Chen C."/>
            <person name="Cichocki N."/>
            <person name="Clum A."/>
            <person name="Culley D."/>
            <person name="Crous P.W."/>
            <person name="Fauchery L."/>
            <person name="Girlanda M."/>
            <person name="Hayes R."/>
            <person name="Keri Z."/>
            <person name="Labutti K."/>
            <person name="Lipzen A."/>
            <person name="Lombard V."/>
            <person name="Magnuson J."/>
            <person name="Maillard F."/>
            <person name="Morin E."/>
            <person name="Murat C."/>
            <person name="Nolan M."/>
            <person name="Ohm R."/>
            <person name="Pangilinan J."/>
            <person name="Pereira M."/>
            <person name="Perotto S."/>
            <person name="Peter M."/>
            <person name="Riley R."/>
            <person name="Sitrit Y."/>
            <person name="Stielow B."/>
            <person name="Szollosi G."/>
            <person name="Zifcakova L."/>
            <person name="Stursova M."/>
            <person name="Spatafora J.W."/>
            <person name="Tedersoo L."/>
            <person name="Vaario L.-M."/>
            <person name="Yamada A."/>
            <person name="Yan M."/>
            <person name="Wang P."/>
            <person name="Xu J."/>
            <person name="Bruns T."/>
            <person name="Baldrian P."/>
            <person name="Vilgalys R."/>
            <person name="Henrissat B."/>
            <person name="Grigoriev I.V."/>
            <person name="Hibbett D."/>
            <person name="Nagy L.G."/>
            <person name="Martin F.M."/>
        </authorList>
    </citation>
    <scope>NUCLEOTIDE SEQUENCE</scope>
    <source>
        <strain evidence="1">P2</strain>
    </source>
</reference>